<feature type="transmembrane region" description="Helical" evidence="6">
    <location>
        <begin position="42"/>
        <end position="63"/>
    </location>
</feature>
<accession>A0AA41Y8L5</accession>
<feature type="transmembrane region" description="Helical" evidence="6">
    <location>
        <begin position="12"/>
        <end position="36"/>
    </location>
</feature>
<keyword evidence="4 6" id="KW-1133">Transmembrane helix</keyword>
<evidence type="ECO:0000313" key="7">
    <source>
        <dbReference type="EMBL" id="MCW0483187.1"/>
    </source>
</evidence>
<dbReference type="PANTHER" id="PTHR30250:SF26">
    <property type="entry name" value="PSMA PROTEIN"/>
    <property type="match status" value="1"/>
</dbReference>
<gene>
    <name evidence="7" type="ORF">N2K84_10630</name>
</gene>
<dbReference type="GO" id="GO:0005886">
    <property type="term" value="C:plasma membrane"/>
    <property type="evidence" value="ECO:0007669"/>
    <property type="project" value="UniProtKB-SubCell"/>
</dbReference>
<comment type="subcellular location">
    <subcellularLocation>
        <location evidence="1">Cell membrane</location>
        <topology evidence="1">Multi-pass membrane protein</topology>
    </subcellularLocation>
</comment>
<evidence type="ECO:0000256" key="6">
    <source>
        <dbReference type="SAM" id="Phobius"/>
    </source>
</evidence>
<feature type="transmembrane region" description="Helical" evidence="6">
    <location>
        <begin position="84"/>
        <end position="111"/>
    </location>
</feature>
<comment type="caution">
    <text evidence="7">The sequence shown here is derived from an EMBL/GenBank/DDBJ whole genome shotgun (WGS) entry which is preliminary data.</text>
</comment>
<keyword evidence="8" id="KW-1185">Reference proteome</keyword>
<evidence type="ECO:0000256" key="4">
    <source>
        <dbReference type="ARBA" id="ARBA00022989"/>
    </source>
</evidence>
<sequence>MQPAKRVVVNTGILYARMAITIFISLYVTRLILAALGAADFGIFNVVGGAIAMLTFLNTAMAAATQRFMSYAQGEGDAQKQKSIFNVSVLLHFLIAILVVLLLEGVGYFLFNGILKIPEDRVETAMLIYQFMLVSTFFTIISVPYDAVINAHEHMLLVAILGIIEALLKLAIAIYVTNTSLDKLASYGFLMAALSVFLLLLRRIYCHRKYHEVQIRIRRYFDKLLFKEMTGYASWALLSSAASIISMQGITIILNSFFGVVVNAAQGVANQISGQLLAFSSTMLKALNPVIVKSEGENNRDQMLKASMTGSKISFFLLSFLSIPVIFEMPFILDIWLKEVPEYAVIFCRLILIRLSIGQLTVTFPTSIGAIGNIKMFSTWDSIIYISVLPLSFIAFKLGTPPPTIYIILIVMVLALSVSRIYYINILGGLSFLIYLKNVLYPSMVVSTVTVSTASIPYIFMEEGYYRLSSVLLLSSISFIIAFYLWGLNAGERDQIKKMQKSIICKLNGHLKVGLS</sequence>
<feature type="transmembrane region" description="Helical" evidence="6">
    <location>
        <begin position="466"/>
        <end position="488"/>
    </location>
</feature>
<evidence type="ECO:0000256" key="1">
    <source>
        <dbReference type="ARBA" id="ARBA00004651"/>
    </source>
</evidence>
<evidence type="ECO:0000256" key="2">
    <source>
        <dbReference type="ARBA" id="ARBA00022475"/>
    </source>
</evidence>
<organism evidence="7 8">
    <name type="scientific">Gaoshiqia sediminis</name>
    <dbReference type="NCBI Taxonomy" id="2986998"/>
    <lineage>
        <taxon>Bacteria</taxon>
        <taxon>Pseudomonadati</taxon>
        <taxon>Bacteroidota</taxon>
        <taxon>Bacteroidia</taxon>
        <taxon>Marinilabiliales</taxon>
        <taxon>Prolixibacteraceae</taxon>
        <taxon>Gaoshiqia</taxon>
    </lineage>
</organism>
<proteinExistence type="predicted"/>
<feature type="transmembrane region" description="Helical" evidence="6">
    <location>
        <begin position="127"/>
        <end position="148"/>
    </location>
</feature>
<feature type="transmembrane region" description="Helical" evidence="6">
    <location>
        <begin position="155"/>
        <end position="178"/>
    </location>
</feature>
<dbReference type="RefSeq" id="WP_282591789.1">
    <property type="nucleotide sequence ID" value="NZ_JAPAAF010000013.1"/>
</dbReference>
<feature type="transmembrane region" description="Helical" evidence="6">
    <location>
        <begin position="383"/>
        <end position="399"/>
    </location>
</feature>
<dbReference type="AlphaFoldDB" id="A0AA41Y8L5"/>
<dbReference type="Proteomes" id="UP001163821">
    <property type="component" value="Unassembled WGS sequence"/>
</dbReference>
<reference evidence="7" key="1">
    <citation type="submission" date="2022-10" db="EMBL/GenBank/DDBJ databases">
        <title>Gaoshiqiia sediminis gen. nov., sp. nov., isolated from coastal sediment.</title>
        <authorList>
            <person name="Yu W.X."/>
            <person name="Mu D.S."/>
            <person name="Du J.Z."/>
            <person name="Liang Y.Q."/>
        </authorList>
    </citation>
    <scope>NUCLEOTIDE SEQUENCE</scope>
    <source>
        <strain evidence="7">A06</strain>
    </source>
</reference>
<feature type="transmembrane region" description="Helical" evidence="6">
    <location>
        <begin position="439"/>
        <end position="460"/>
    </location>
</feature>
<feature type="transmembrane region" description="Helical" evidence="6">
    <location>
        <begin position="235"/>
        <end position="260"/>
    </location>
</feature>
<dbReference type="InterPro" id="IPR050833">
    <property type="entry name" value="Poly_Biosynth_Transport"/>
</dbReference>
<feature type="transmembrane region" description="Helical" evidence="6">
    <location>
        <begin position="405"/>
        <end position="427"/>
    </location>
</feature>
<evidence type="ECO:0000313" key="8">
    <source>
        <dbReference type="Proteomes" id="UP001163821"/>
    </source>
</evidence>
<keyword evidence="3 6" id="KW-0812">Transmembrane</keyword>
<dbReference type="EMBL" id="JAPAAF010000013">
    <property type="protein sequence ID" value="MCW0483187.1"/>
    <property type="molecule type" value="Genomic_DNA"/>
</dbReference>
<evidence type="ECO:0000256" key="5">
    <source>
        <dbReference type="ARBA" id="ARBA00023136"/>
    </source>
</evidence>
<name>A0AA41Y8L5_9BACT</name>
<protein>
    <recommendedName>
        <fullName evidence="9">Na+-driven multidrug efflux pump</fullName>
    </recommendedName>
</protein>
<feature type="transmembrane region" description="Helical" evidence="6">
    <location>
        <begin position="184"/>
        <end position="201"/>
    </location>
</feature>
<keyword evidence="2" id="KW-1003">Cell membrane</keyword>
<dbReference type="PANTHER" id="PTHR30250">
    <property type="entry name" value="PST FAMILY PREDICTED COLANIC ACID TRANSPORTER"/>
    <property type="match status" value="1"/>
</dbReference>
<evidence type="ECO:0000256" key="3">
    <source>
        <dbReference type="ARBA" id="ARBA00022692"/>
    </source>
</evidence>
<evidence type="ECO:0008006" key="9">
    <source>
        <dbReference type="Google" id="ProtNLM"/>
    </source>
</evidence>
<keyword evidence="5 6" id="KW-0472">Membrane</keyword>
<feature type="transmembrane region" description="Helical" evidence="6">
    <location>
        <begin position="343"/>
        <end position="371"/>
    </location>
</feature>
<feature type="transmembrane region" description="Helical" evidence="6">
    <location>
        <begin position="313"/>
        <end position="337"/>
    </location>
</feature>